<dbReference type="InterPro" id="IPR011629">
    <property type="entry name" value="CobW-like_C"/>
</dbReference>
<feature type="region of interest" description="Disordered" evidence="3">
    <location>
        <begin position="303"/>
        <end position="354"/>
    </location>
</feature>
<accession>A0A0G4G601</accession>
<evidence type="ECO:0000256" key="3">
    <source>
        <dbReference type="SAM" id="MobiDB-lite"/>
    </source>
</evidence>
<feature type="domain" description="CobW C-terminal" evidence="4">
    <location>
        <begin position="240"/>
        <end position="383"/>
    </location>
</feature>
<dbReference type="GO" id="GO:0000166">
    <property type="term" value="F:nucleotide binding"/>
    <property type="evidence" value="ECO:0007669"/>
    <property type="project" value="UniProtKB-KW"/>
</dbReference>
<organism evidence="5">
    <name type="scientific">Chromera velia CCMP2878</name>
    <dbReference type="NCBI Taxonomy" id="1169474"/>
    <lineage>
        <taxon>Eukaryota</taxon>
        <taxon>Sar</taxon>
        <taxon>Alveolata</taxon>
        <taxon>Colpodellida</taxon>
        <taxon>Chromeraceae</taxon>
        <taxon>Chromera</taxon>
    </lineage>
</organism>
<evidence type="ECO:0000313" key="5">
    <source>
        <dbReference type="EMBL" id="CEM23933.1"/>
    </source>
</evidence>
<sequence length="438" mass="48953">MDRQRALPSLRPDGWLSLHPLLSFSPSCFSSPFSPGSNSRQKDGCLFRLPSPSSWILFPPSRPQIEFANVVVVNKCDRMGVLQVEMDARMDKQLGKRTGGMPPGMPQGMPGGMPGMPEGGMSGLPSPPQNMNMQAMQPARKREETEKVDNLVRALNENCQLLHSEYGKVPLRRLLDTGNFDPLKTEESAGWIQALLRDGEGEDEGKKRGDGRDEGHSHRHQHDNRHEHRHEEGEGKAKQFTSFVWRSCRPLHPKRLQMFLLAGTGAMDPVLRSKGFVWIATRSQRIVLWSSVAETLVLEDGGEWNGVEDASQEGGERESEVGGLDGEGGERESLAGEREERVGQEGEEDEEGMMMSPVNEVVFIGPEGLMDEDKLRAQLQYCELTDEELQQPVEEWLKFEDPLPPLGEVFTDPGKGLRKDMQNFRRSISDLISKASIT</sequence>
<evidence type="ECO:0000259" key="4">
    <source>
        <dbReference type="SMART" id="SM00833"/>
    </source>
</evidence>
<dbReference type="SMART" id="SM00833">
    <property type="entry name" value="CobW_C"/>
    <property type="match status" value="1"/>
</dbReference>
<dbReference type="SUPFAM" id="SSF90002">
    <property type="entry name" value="Hypothetical protein YjiA, C-terminal domain"/>
    <property type="match status" value="1"/>
</dbReference>
<dbReference type="VEuPathDB" id="CryptoDB:Cvel_20426"/>
<dbReference type="AlphaFoldDB" id="A0A0G4G601"/>
<dbReference type="InterPro" id="IPR036627">
    <property type="entry name" value="CobW-likC_sf"/>
</dbReference>
<proteinExistence type="predicted"/>
<protein>
    <recommendedName>
        <fullName evidence="4">CobW C-terminal domain-containing protein</fullName>
    </recommendedName>
</protein>
<feature type="compositionally biased region" description="Basic and acidic residues" evidence="3">
    <location>
        <begin position="328"/>
        <end position="344"/>
    </location>
</feature>
<evidence type="ECO:0000256" key="2">
    <source>
        <dbReference type="ARBA" id="ARBA00023186"/>
    </source>
</evidence>
<feature type="compositionally biased region" description="Basic and acidic residues" evidence="3">
    <location>
        <begin position="204"/>
        <end position="216"/>
    </location>
</feature>
<gene>
    <name evidence="5" type="ORF">Cvel_20426</name>
</gene>
<dbReference type="PANTHER" id="PTHR43603:SF1">
    <property type="entry name" value="ZINC-REGULATED GTPASE METALLOPROTEIN ACTIVATOR 1"/>
    <property type="match status" value="1"/>
</dbReference>
<evidence type="ECO:0000256" key="1">
    <source>
        <dbReference type="ARBA" id="ARBA00022741"/>
    </source>
</evidence>
<dbReference type="InterPro" id="IPR051927">
    <property type="entry name" value="Zn_Chap_cDPG_Synth"/>
</dbReference>
<feature type="compositionally biased region" description="Basic and acidic residues" evidence="3">
    <location>
        <begin position="224"/>
        <end position="236"/>
    </location>
</feature>
<keyword evidence="1" id="KW-0547">Nucleotide-binding</keyword>
<dbReference type="Gene3D" id="3.30.1220.10">
    <property type="entry name" value="CobW-like, C-terminal domain"/>
    <property type="match status" value="1"/>
</dbReference>
<feature type="region of interest" description="Disordered" evidence="3">
    <location>
        <begin position="197"/>
        <end position="236"/>
    </location>
</feature>
<name>A0A0G4G601_9ALVE</name>
<reference evidence="5" key="1">
    <citation type="submission" date="2014-11" db="EMBL/GenBank/DDBJ databases">
        <authorList>
            <person name="Otto D Thomas"/>
            <person name="Naeem Raeece"/>
        </authorList>
    </citation>
    <scope>NUCLEOTIDE SEQUENCE</scope>
</reference>
<dbReference type="EMBL" id="CDMZ01000916">
    <property type="protein sequence ID" value="CEM23933.1"/>
    <property type="molecule type" value="Genomic_DNA"/>
</dbReference>
<keyword evidence="2" id="KW-0143">Chaperone</keyword>
<dbReference type="PANTHER" id="PTHR43603">
    <property type="entry name" value="COBW DOMAIN-CONTAINING PROTEIN DDB_G0274527"/>
    <property type="match status" value="1"/>
</dbReference>
<dbReference type="Pfam" id="PF07683">
    <property type="entry name" value="CobW_C"/>
    <property type="match status" value="1"/>
</dbReference>